<reference evidence="3 4" key="1">
    <citation type="submission" date="2020-08" db="EMBL/GenBank/DDBJ databases">
        <title>Genome Sequencing of Nocardia wallacei strain FMUON74 and assembly.</title>
        <authorList>
            <person name="Toyokawa M."/>
            <person name="Uesaka K."/>
        </authorList>
    </citation>
    <scope>NUCLEOTIDE SEQUENCE [LARGE SCALE GENOMIC DNA]</scope>
    <source>
        <strain evidence="3 4">FMUON74</strain>
    </source>
</reference>
<dbReference type="KEGG" id="nwl:NWFMUON74_40760"/>
<name>A0A7G1KSY8_9NOCA</name>
<dbReference type="GeneID" id="80348555"/>
<sequence length="284" mass="30902">MRPFARIAVVVAAAAILATTACGSQTRSPGGITAERPRPTVGASVDYTFPVAWAGDYTFRWSAADGIGLTDPLAVVVRGFAESRRLSLSVGTRLAYPGYADTIEAIDWMHYPDGGFYPVGADEGNWRLRWNGTFLARILDIRRTAAGYVAAYCVDATDVIDSDDGAATFNWRRPTNSTAGYIRWLAIAQDPSRPHPQPLPTRHSMTEPPLRAPNYDVFDGWLITDVWGPTPRPTDDGTLPDTCRSWARTNAHINPLAEDSAIRTTPATPSPPAPPSPGWPQKPR</sequence>
<organism evidence="3 4">
    <name type="scientific">Nocardia wallacei</name>
    <dbReference type="NCBI Taxonomy" id="480035"/>
    <lineage>
        <taxon>Bacteria</taxon>
        <taxon>Bacillati</taxon>
        <taxon>Actinomycetota</taxon>
        <taxon>Actinomycetes</taxon>
        <taxon>Mycobacteriales</taxon>
        <taxon>Nocardiaceae</taxon>
        <taxon>Nocardia</taxon>
    </lineage>
</organism>
<dbReference type="AlphaFoldDB" id="A0A7G1KSY8"/>
<accession>A0A7G1KSY8</accession>
<protein>
    <recommendedName>
        <fullName evidence="5">Lipoprotein</fullName>
    </recommendedName>
</protein>
<evidence type="ECO:0000313" key="3">
    <source>
        <dbReference type="EMBL" id="BCK56304.1"/>
    </source>
</evidence>
<dbReference type="EMBL" id="AP023396">
    <property type="protein sequence ID" value="BCK56304.1"/>
    <property type="molecule type" value="Genomic_DNA"/>
</dbReference>
<evidence type="ECO:0000313" key="4">
    <source>
        <dbReference type="Proteomes" id="UP000516173"/>
    </source>
</evidence>
<dbReference type="Proteomes" id="UP000516173">
    <property type="component" value="Chromosome"/>
</dbReference>
<evidence type="ECO:0000256" key="2">
    <source>
        <dbReference type="SAM" id="SignalP"/>
    </source>
</evidence>
<feature type="region of interest" description="Disordered" evidence="1">
    <location>
        <begin position="252"/>
        <end position="284"/>
    </location>
</feature>
<evidence type="ECO:0000256" key="1">
    <source>
        <dbReference type="SAM" id="MobiDB-lite"/>
    </source>
</evidence>
<keyword evidence="4" id="KW-1185">Reference proteome</keyword>
<dbReference type="RefSeq" id="WP_187683395.1">
    <property type="nucleotide sequence ID" value="NZ_AP023396.1"/>
</dbReference>
<evidence type="ECO:0008006" key="5">
    <source>
        <dbReference type="Google" id="ProtNLM"/>
    </source>
</evidence>
<gene>
    <name evidence="3" type="ORF">NWFMUON74_40760</name>
</gene>
<keyword evidence="2" id="KW-0732">Signal</keyword>
<feature type="signal peptide" evidence="2">
    <location>
        <begin position="1"/>
        <end position="23"/>
    </location>
</feature>
<feature type="compositionally biased region" description="Pro residues" evidence="1">
    <location>
        <begin position="268"/>
        <end position="284"/>
    </location>
</feature>
<feature type="chain" id="PRO_5028820773" description="Lipoprotein" evidence="2">
    <location>
        <begin position="24"/>
        <end position="284"/>
    </location>
</feature>
<dbReference type="PROSITE" id="PS51257">
    <property type="entry name" value="PROKAR_LIPOPROTEIN"/>
    <property type="match status" value="1"/>
</dbReference>
<proteinExistence type="predicted"/>